<dbReference type="InterPro" id="IPR036390">
    <property type="entry name" value="WH_DNA-bd_sf"/>
</dbReference>
<sequence length="184" mass="21691">MRTLKYAILGLINREPMTGYDITREFNSNNLANFWYAKHSQVYPELGRLMEEKLVTCEVVIQGEKLEKKLYSITPEGKAQLLEWLMKNEPLEATPKDVFRLRMYFSDFMTPEELKNQLSLQLEKHILKKKYLTDIMHENHHDQAPAITTPEFGDFMVLEGAIMREESYIAWIQNCLARCPEEEK</sequence>
<dbReference type="RefSeq" id="WP_349228684.1">
    <property type="nucleotide sequence ID" value="NZ_JBBMFJ010000005.1"/>
</dbReference>
<dbReference type="InterPro" id="IPR036388">
    <property type="entry name" value="WH-like_DNA-bd_sf"/>
</dbReference>
<gene>
    <name evidence="3" type="ORF">WMO41_04155</name>
</gene>
<feature type="domain" description="Transcription regulator PadR C-terminal" evidence="2">
    <location>
        <begin position="96"/>
        <end position="178"/>
    </location>
</feature>
<dbReference type="Gene3D" id="1.10.10.10">
    <property type="entry name" value="Winged helix-like DNA-binding domain superfamily/Winged helix DNA-binding domain"/>
    <property type="match status" value="1"/>
</dbReference>
<dbReference type="Pfam" id="PF10400">
    <property type="entry name" value="Vir_act_alpha_C"/>
    <property type="match status" value="1"/>
</dbReference>
<organism evidence="3 4">
    <name type="scientific">Ventrimonas faecis</name>
    <dbReference type="NCBI Taxonomy" id="3133170"/>
    <lineage>
        <taxon>Bacteria</taxon>
        <taxon>Bacillati</taxon>
        <taxon>Bacillota</taxon>
        <taxon>Clostridia</taxon>
        <taxon>Lachnospirales</taxon>
        <taxon>Lachnospiraceae</taxon>
        <taxon>Ventrimonas</taxon>
    </lineage>
</organism>
<protein>
    <submittedName>
        <fullName evidence="3">PadR family transcriptional regulator</fullName>
    </submittedName>
</protein>
<dbReference type="SUPFAM" id="SSF46785">
    <property type="entry name" value="Winged helix' DNA-binding domain"/>
    <property type="match status" value="1"/>
</dbReference>
<reference evidence="3 4" key="1">
    <citation type="submission" date="2024-03" db="EMBL/GenBank/DDBJ databases">
        <title>Human intestinal bacterial collection.</title>
        <authorList>
            <person name="Pauvert C."/>
            <person name="Hitch T.C.A."/>
            <person name="Clavel T."/>
        </authorList>
    </citation>
    <scope>NUCLEOTIDE SEQUENCE [LARGE SCALE GENOMIC DNA]</scope>
    <source>
        <strain evidence="3 4">CLA-AP-H27</strain>
    </source>
</reference>
<comment type="caution">
    <text evidence="3">The sequence shown here is derived from an EMBL/GenBank/DDBJ whole genome shotgun (WGS) entry which is preliminary data.</text>
</comment>
<dbReference type="PANTHER" id="PTHR43252:SF6">
    <property type="entry name" value="NEGATIVE TRANSCRIPTION REGULATOR PADR"/>
    <property type="match status" value="1"/>
</dbReference>
<dbReference type="Proteomes" id="UP001437460">
    <property type="component" value="Unassembled WGS sequence"/>
</dbReference>
<evidence type="ECO:0000259" key="1">
    <source>
        <dbReference type="Pfam" id="PF03551"/>
    </source>
</evidence>
<name>A0ABV1HJQ1_9FIRM</name>
<keyword evidence="4" id="KW-1185">Reference proteome</keyword>
<dbReference type="InterPro" id="IPR005149">
    <property type="entry name" value="Tscrpt_reg_PadR_N"/>
</dbReference>
<proteinExistence type="predicted"/>
<dbReference type="Gene3D" id="6.10.140.190">
    <property type="match status" value="1"/>
</dbReference>
<dbReference type="EMBL" id="JBBMFJ010000005">
    <property type="protein sequence ID" value="MEQ2562364.1"/>
    <property type="molecule type" value="Genomic_DNA"/>
</dbReference>
<dbReference type="Pfam" id="PF03551">
    <property type="entry name" value="PadR"/>
    <property type="match status" value="1"/>
</dbReference>
<accession>A0ABV1HJQ1</accession>
<evidence type="ECO:0000313" key="4">
    <source>
        <dbReference type="Proteomes" id="UP001437460"/>
    </source>
</evidence>
<dbReference type="InterPro" id="IPR018309">
    <property type="entry name" value="Tscrpt_reg_PadR_C"/>
</dbReference>
<evidence type="ECO:0000313" key="3">
    <source>
        <dbReference type="EMBL" id="MEQ2562364.1"/>
    </source>
</evidence>
<dbReference type="PANTHER" id="PTHR43252">
    <property type="entry name" value="TRANSCRIPTIONAL REGULATOR YQJI"/>
    <property type="match status" value="1"/>
</dbReference>
<feature type="domain" description="Transcription regulator PadR N-terminal" evidence="1">
    <location>
        <begin position="8"/>
        <end position="81"/>
    </location>
</feature>
<evidence type="ECO:0000259" key="2">
    <source>
        <dbReference type="Pfam" id="PF10400"/>
    </source>
</evidence>